<dbReference type="RefSeq" id="WP_026390772.1">
    <property type="nucleotide sequence ID" value="NZ_LR215048.1"/>
</dbReference>
<keyword evidence="3" id="KW-1185">Reference proteome</keyword>
<protein>
    <recommendedName>
        <fullName evidence="4">DUF1189 domain-containing protein</fullName>
    </recommendedName>
</protein>
<dbReference type="Pfam" id="PF06691">
    <property type="entry name" value="DUF1189"/>
    <property type="match status" value="1"/>
</dbReference>
<evidence type="ECO:0000313" key="3">
    <source>
        <dbReference type="Proteomes" id="UP000289841"/>
    </source>
</evidence>
<feature type="transmembrane region" description="Helical" evidence="1">
    <location>
        <begin position="166"/>
        <end position="188"/>
    </location>
</feature>
<feature type="transmembrane region" description="Helical" evidence="1">
    <location>
        <begin position="26"/>
        <end position="46"/>
    </location>
</feature>
<keyword evidence="1" id="KW-0472">Membrane</keyword>
<reference evidence="2 3" key="1">
    <citation type="submission" date="2019-01" db="EMBL/GenBank/DDBJ databases">
        <authorList>
            <consortium name="Pathogen Informatics"/>
        </authorList>
    </citation>
    <scope>NUCLEOTIDE SEQUENCE [LARGE SCALE GENOMIC DNA]</scope>
    <source>
        <strain evidence="2 3">NCTC10138</strain>
    </source>
</reference>
<organism evidence="2 3">
    <name type="scientific">Haploplasma axanthum</name>
    <name type="common">Acholeplasma axanthum</name>
    <dbReference type="NCBI Taxonomy" id="29552"/>
    <lineage>
        <taxon>Bacteria</taxon>
        <taxon>Bacillati</taxon>
        <taxon>Mycoplasmatota</taxon>
        <taxon>Mollicutes</taxon>
        <taxon>Acholeplasmatales</taxon>
        <taxon>Acholeplasmataceae</taxon>
        <taxon>Haploplasma</taxon>
    </lineage>
</organism>
<dbReference type="Proteomes" id="UP000289841">
    <property type="component" value="Chromosome"/>
</dbReference>
<gene>
    <name evidence="2" type="ORF">NCTC10138_00642</name>
</gene>
<evidence type="ECO:0000313" key="2">
    <source>
        <dbReference type="EMBL" id="VEU80274.1"/>
    </source>
</evidence>
<name>A0A449BCV0_HAPAX</name>
<evidence type="ECO:0000256" key="1">
    <source>
        <dbReference type="SAM" id="Phobius"/>
    </source>
</evidence>
<proteinExistence type="predicted"/>
<dbReference type="AlphaFoldDB" id="A0A449BCV0"/>
<feature type="transmembrane region" description="Helical" evidence="1">
    <location>
        <begin position="209"/>
        <end position="226"/>
    </location>
</feature>
<dbReference type="KEGG" id="aaxa:NCTC10138_00642"/>
<dbReference type="STRING" id="1278311.GCA_000428705_01320"/>
<dbReference type="EMBL" id="LR215048">
    <property type="protein sequence ID" value="VEU80274.1"/>
    <property type="molecule type" value="Genomic_DNA"/>
</dbReference>
<keyword evidence="1" id="KW-0812">Transmembrane</keyword>
<feature type="transmembrane region" description="Helical" evidence="1">
    <location>
        <begin position="232"/>
        <end position="250"/>
    </location>
</feature>
<accession>A0A449BCV0</accession>
<sequence length="265" mass="30554">MYKRFKASLTKPSMVFLYIKDSFWKVFSYLLIMTALLTIPAIVVSISKPEMLFPSYNEINNGINKEFVNANLKIENGKLINENATSKNFVIDDFTFVVGTIPRTNTPYIILFEESRVTLYMSASTMAIEISSFKYENSELNNIVFSTDEANIVTKETIKLFDSSLIVVYVSQIFIGYLLDYLLIALVLTALSMMMRRLPLSFGNIFKTNIYLLTGWVIFNLIITLFGFNDLYYFTIIVAYVYQMIAYRMIRVVKTNGSKKENDDE</sequence>
<dbReference type="InterPro" id="IPR009574">
    <property type="entry name" value="DUF1189"/>
</dbReference>
<keyword evidence="1" id="KW-1133">Transmembrane helix</keyword>
<evidence type="ECO:0008006" key="4">
    <source>
        <dbReference type="Google" id="ProtNLM"/>
    </source>
</evidence>